<evidence type="ECO:0000313" key="5">
    <source>
        <dbReference type="Proteomes" id="UP000198589"/>
    </source>
</evidence>
<evidence type="ECO:0000313" key="4">
    <source>
        <dbReference type="EMBL" id="SFF90722.1"/>
    </source>
</evidence>
<dbReference type="AlphaFoldDB" id="A0A1I2MGW8"/>
<dbReference type="Gene3D" id="3.20.20.30">
    <property type="entry name" value="Luciferase-like domain"/>
    <property type="match status" value="1"/>
</dbReference>
<reference evidence="5" key="1">
    <citation type="submission" date="2016-10" db="EMBL/GenBank/DDBJ databases">
        <authorList>
            <person name="Varghese N."/>
            <person name="Submissions S."/>
        </authorList>
    </citation>
    <scope>NUCLEOTIDE SEQUENCE [LARGE SCALE GENOMIC DNA]</scope>
    <source>
        <strain evidence="5">DSM 46838</strain>
    </source>
</reference>
<dbReference type="GO" id="GO:0005829">
    <property type="term" value="C:cytosol"/>
    <property type="evidence" value="ECO:0007669"/>
    <property type="project" value="TreeGrafter"/>
</dbReference>
<dbReference type="GO" id="GO:0004497">
    <property type="term" value="F:monooxygenase activity"/>
    <property type="evidence" value="ECO:0007669"/>
    <property type="project" value="UniProtKB-KW"/>
</dbReference>
<sequence>MVKSWMFDIFNYPYDKRAENFSPELCSELYDWHFDTWVGAEDQGFDGIFFSEHHFTAYTVSPSPNLLVAAVAARTKNIRLGVMANIIPFHEPLRLAEEAAMLDYLTHGRLEVGMGRGVDELEFSKAGIPMEETRPRFEEGMQLIHEAWRNPSFTHHGRFWDYDDVAVWPKPIQQPNPPVWITALSPATTEWAGTQGYKMAHTFLPVPDTKDMFDRYRKAAREAGNSTAPDRVAVMRNIFVAPTDAEANDLAEPALDHLFGLFRTHAIFEDLDNVPKGYEYYQSFFRPFVQDNVSWKDLNDAGIICVGSPETVRDKLVAQAEELECGNIIVWGTFGSLTEQQTKRSYDLYSKNVIPALKGLKLPGEEPNAG</sequence>
<dbReference type="InterPro" id="IPR050766">
    <property type="entry name" value="Bact_Lucif_Oxidored"/>
</dbReference>
<dbReference type="InterPro" id="IPR011251">
    <property type="entry name" value="Luciferase-like_dom"/>
</dbReference>
<dbReference type="GO" id="GO:0016705">
    <property type="term" value="F:oxidoreductase activity, acting on paired donors, with incorporation or reduction of molecular oxygen"/>
    <property type="evidence" value="ECO:0007669"/>
    <property type="project" value="InterPro"/>
</dbReference>
<organism evidence="4 5">
    <name type="scientific">Blastococcus tunisiensis</name>
    <dbReference type="NCBI Taxonomy" id="1798228"/>
    <lineage>
        <taxon>Bacteria</taxon>
        <taxon>Bacillati</taxon>
        <taxon>Actinomycetota</taxon>
        <taxon>Actinomycetes</taxon>
        <taxon>Geodermatophilales</taxon>
        <taxon>Geodermatophilaceae</taxon>
        <taxon>Blastococcus</taxon>
    </lineage>
</organism>
<name>A0A1I2MGW8_9ACTN</name>
<dbReference type="EMBL" id="FOND01000032">
    <property type="protein sequence ID" value="SFF90722.1"/>
    <property type="molecule type" value="Genomic_DNA"/>
</dbReference>
<feature type="domain" description="Luciferase-like" evidence="3">
    <location>
        <begin position="37"/>
        <end position="321"/>
    </location>
</feature>
<dbReference type="STRING" id="1798228.SAMN05216574_13215"/>
<proteinExistence type="predicted"/>
<dbReference type="Proteomes" id="UP000198589">
    <property type="component" value="Unassembled WGS sequence"/>
</dbReference>
<dbReference type="OrthoDB" id="7903015at2"/>
<dbReference type="RefSeq" id="WP_092203833.1">
    <property type="nucleotide sequence ID" value="NZ_FOND01000032.1"/>
</dbReference>
<evidence type="ECO:0000259" key="3">
    <source>
        <dbReference type="Pfam" id="PF00296"/>
    </source>
</evidence>
<gene>
    <name evidence="4" type="ORF">SAMN05216574_13215</name>
</gene>
<dbReference type="Pfam" id="PF00296">
    <property type="entry name" value="Bac_luciferase"/>
    <property type="match status" value="1"/>
</dbReference>
<dbReference type="PANTHER" id="PTHR30137:SF8">
    <property type="entry name" value="BLR5498 PROTEIN"/>
    <property type="match status" value="1"/>
</dbReference>
<dbReference type="SUPFAM" id="SSF51679">
    <property type="entry name" value="Bacterial luciferase-like"/>
    <property type="match status" value="1"/>
</dbReference>
<keyword evidence="2 4" id="KW-0503">Monooxygenase</keyword>
<keyword evidence="1" id="KW-0560">Oxidoreductase</keyword>
<keyword evidence="5" id="KW-1185">Reference proteome</keyword>
<dbReference type="PANTHER" id="PTHR30137">
    <property type="entry name" value="LUCIFERASE-LIKE MONOOXYGENASE"/>
    <property type="match status" value="1"/>
</dbReference>
<dbReference type="InterPro" id="IPR036661">
    <property type="entry name" value="Luciferase-like_sf"/>
</dbReference>
<protein>
    <submittedName>
        <fullName evidence="4">Flavin-dependent oxidoreductase, luciferase family (Includes alkanesulfonate monooxygenase SsuD and methylene tetrahydromethanopterin reductase)</fullName>
    </submittedName>
</protein>
<accession>A0A1I2MGW8</accession>
<evidence type="ECO:0000256" key="1">
    <source>
        <dbReference type="ARBA" id="ARBA00023002"/>
    </source>
</evidence>
<evidence type="ECO:0000256" key="2">
    <source>
        <dbReference type="ARBA" id="ARBA00023033"/>
    </source>
</evidence>